<dbReference type="Proteomes" id="UP000801492">
    <property type="component" value="Unassembled WGS sequence"/>
</dbReference>
<evidence type="ECO:0000256" key="5">
    <source>
        <dbReference type="SAM" id="MobiDB-lite"/>
    </source>
</evidence>
<keyword evidence="4 6" id="KW-0472">Membrane</keyword>
<organism evidence="8 9">
    <name type="scientific">Ignelater luminosus</name>
    <name type="common">Cucubano</name>
    <name type="synonym">Pyrophorus luminosus</name>
    <dbReference type="NCBI Taxonomy" id="2038154"/>
    <lineage>
        <taxon>Eukaryota</taxon>
        <taxon>Metazoa</taxon>
        <taxon>Ecdysozoa</taxon>
        <taxon>Arthropoda</taxon>
        <taxon>Hexapoda</taxon>
        <taxon>Insecta</taxon>
        <taxon>Pterygota</taxon>
        <taxon>Neoptera</taxon>
        <taxon>Endopterygota</taxon>
        <taxon>Coleoptera</taxon>
        <taxon>Polyphaga</taxon>
        <taxon>Elateriformia</taxon>
        <taxon>Elateroidea</taxon>
        <taxon>Elateridae</taxon>
        <taxon>Agrypninae</taxon>
        <taxon>Pyrophorini</taxon>
        <taxon>Ignelater</taxon>
    </lineage>
</organism>
<name>A0A8K0GJU7_IGNLU</name>
<dbReference type="EMBL" id="VTPC01001408">
    <property type="protein sequence ID" value="KAF2902041.1"/>
    <property type="molecule type" value="Genomic_DNA"/>
</dbReference>
<dbReference type="GO" id="GO:0005783">
    <property type="term" value="C:endoplasmic reticulum"/>
    <property type="evidence" value="ECO:0007669"/>
    <property type="project" value="UniProtKB-ARBA"/>
</dbReference>
<evidence type="ECO:0000259" key="7">
    <source>
        <dbReference type="Pfam" id="PF24456"/>
    </source>
</evidence>
<feature type="transmembrane region" description="Helical" evidence="6">
    <location>
        <begin position="151"/>
        <end position="168"/>
    </location>
</feature>
<feature type="domain" description="RETREG1-3/ARL6IP-like N-terminal reticulon-homology" evidence="7">
    <location>
        <begin position="114"/>
        <end position="168"/>
    </location>
</feature>
<feature type="region of interest" description="Disordered" evidence="5">
    <location>
        <begin position="268"/>
        <end position="306"/>
    </location>
</feature>
<keyword evidence="3 6" id="KW-1133">Transmembrane helix</keyword>
<dbReference type="InterPro" id="IPR057282">
    <property type="entry name" value="RETREG1-3-like_RHD"/>
</dbReference>
<proteinExistence type="predicted"/>
<accession>A0A8K0GJU7</accession>
<evidence type="ECO:0000256" key="3">
    <source>
        <dbReference type="ARBA" id="ARBA00022989"/>
    </source>
</evidence>
<feature type="compositionally biased region" description="Acidic residues" evidence="5">
    <location>
        <begin position="353"/>
        <end position="369"/>
    </location>
</feature>
<feature type="compositionally biased region" description="Basic and acidic residues" evidence="5">
    <location>
        <begin position="281"/>
        <end position="299"/>
    </location>
</feature>
<dbReference type="Pfam" id="PF24456">
    <property type="entry name" value="RHD_RETREG1-3"/>
    <property type="match status" value="1"/>
</dbReference>
<dbReference type="OrthoDB" id="10029527at2759"/>
<comment type="subcellular location">
    <subcellularLocation>
        <location evidence="1">Membrane</location>
        <topology evidence="1">Multi-pass membrane protein</topology>
    </subcellularLocation>
</comment>
<gene>
    <name evidence="8" type="ORF">ILUMI_04140</name>
</gene>
<feature type="region of interest" description="Disordered" evidence="5">
    <location>
        <begin position="343"/>
        <end position="369"/>
    </location>
</feature>
<evidence type="ECO:0000313" key="9">
    <source>
        <dbReference type="Proteomes" id="UP000801492"/>
    </source>
</evidence>
<protein>
    <recommendedName>
        <fullName evidence="7">RETREG1-3/ARL6IP-like N-terminal reticulon-homology domain-containing protein</fullName>
    </recommendedName>
</protein>
<evidence type="ECO:0000256" key="1">
    <source>
        <dbReference type="ARBA" id="ARBA00004141"/>
    </source>
</evidence>
<evidence type="ECO:0000256" key="6">
    <source>
        <dbReference type="SAM" id="Phobius"/>
    </source>
</evidence>
<feature type="transmembrane region" description="Helical" evidence="6">
    <location>
        <begin position="70"/>
        <end position="88"/>
    </location>
</feature>
<keyword evidence="9" id="KW-1185">Reference proteome</keyword>
<dbReference type="GO" id="GO:0016020">
    <property type="term" value="C:membrane"/>
    <property type="evidence" value="ECO:0007669"/>
    <property type="project" value="UniProtKB-SubCell"/>
</dbReference>
<evidence type="ECO:0000313" key="8">
    <source>
        <dbReference type="EMBL" id="KAF2902041.1"/>
    </source>
</evidence>
<keyword evidence="2 6" id="KW-0812">Transmembrane</keyword>
<feature type="transmembrane region" description="Helical" evidence="6">
    <location>
        <begin position="128"/>
        <end position="145"/>
    </location>
</feature>
<evidence type="ECO:0000256" key="4">
    <source>
        <dbReference type="ARBA" id="ARBA00023136"/>
    </source>
</evidence>
<sequence>MEFLSRTFRDLVHRFSPVGRNSSLVDASRMNAYLNAFYKVLVGDNPKLNFMALAVLSVLLRLIQTLEMRFYGALCTICMVVVLCDYFFERRDLKAERNATTNDALQQIKELVANIICYLCSLRRNNPSGFCTALCGIFLFVIIIANNLSGYAIMYLALIIIFTTPLIFNKIPSEYITNVRQIVTNTMPSNEGVLAESELLPFIENKDFNEQEADLESLLTDKTADSVTNSLISGITSMPSHLDAEGGSLDGLEEEDLEFAIRSTQASGISVTPGDLSSDSDSDHKKVTRDLTDNSRLQESDLDSTSKATQVLEKGTQNTGILGSLSVIGSNLISNVIKSAVSNRTPKRHDSDSDFEIIDSDEVDDDVAN</sequence>
<comment type="caution">
    <text evidence="8">The sequence shown here is derived from an EMBL/GenBank/DDBJ whole genome shotgun (WGS) entry which is preliminary data.</text>
</comment>
<evidence type="ECO:0000256" key="2">
    <source>
        <dbReference type="ARBA" id="ARBA00022692"/>
    </source>
</evidence>
<dbReference type="AlphaFoldDB" id="A0A8K0GJU7"/>
<reference evidence="8" key="1">
    <citation type="submission" date="2019-08" db="EMBL/GenBank/DDBJ databases">
        <title>The genome of the North American firefly Photinus pyralis.</title>
        <authorList>
            <consortium name="Photinus pyralis genome working group"/>
            <person name="Fallon T.R."/>
            <person name="Sander Lower S.E."/>
            <person name="Weng J.-K."/>
        </authorList>
    </citation>
    <scope>NUCLEOTIDE SEQUENCE</scope>
    <source>
        <strain evidence="8">TRF0915ILg1</strain>
        <tissue evidence="8">Whole body</tissue>
    </source>
</reference>